<evidence type="ECO:0000313" key="3">
    <source>
        <dbReference type="Proteomes" id="UP000002484"/>
    </source>
</evidence>
<sequence length="311" mass="31828" precursor="true">MLTARRVAALVVVLVVTLGLGAGQARAGGHFDGSANCDNQLHGCDLWASVAGAPQMAASVPTAAAKAPSGGQVCRPPGAQAPVPCVDPEFGWLGSDGCYYKPATDFTPATTMLAAVTPGVEGGWYEWNCLGVSTGGGVRWLPNTAADQFIPVTPQILAQRAERRLGLPVLRIVMNPVADQLVGLPTWLWVDTAGWAPVSATATAGGVAVTAVARPVSVTWSMGDGAIVTCAGPGTPYTQGLDPKSASPDCGYTYRHRSLDELGGTFTVTATIRWDASWAGAGQGGQFPGLTTVSARQTRVIDIPALTTGGG</sequence>
<evidence type="ECO:0008006" key="4">
    <source>
        <dbReference type="Google" id="ProtNLM"/>
    </source>
</evidence>
<feature type="signal peptide" evidence="1">
    <location>
        <begin position="1"/>
        <end position="27"/>
    </location>
</feature>
<protein>
    <recommendedName>
        <fullName evidence="4">ATP/GTP-binding protein</fullName>
    </recommendedName>
</protein>
<dbReference type="InParanoid" id="E3IWC2"/>
<dbReference type="AlphaFoldDB" id="E3IWC2"/>
<evidence type="ECO:0000313" key="2">
    <source>
        <dbReference type="EMBL" id="ADP78964.1"/>
    </source>
</evidence>
<evidence type="ECO:0000256" key="1">
    <source>
        <dbReference type="SAM" id="SignalP"/>
    </source>
</evidence>
<dbReference type="Proteomes" id="UP000002484">
    <property type="component" value="Chromosome"/>
</dbReference>
<dbReference type="EMBL" id="CP002299">
    <property type="protein sequence ID" value="ADP78964.1"/>
    <property type="molecule type" value="Genomic_DNA"/>
</dbReference>
<gene>
    <name evidence="2" type="ordered locus">FraEuI1c_0886</name>
</gene>
<keyword evidence="1" id="KW-0732">Signal</keyword>
<reference evidence="2 3" key="1">
    <citation type="submission" date="2010-10" db="EMBL/GenBank/DDBJ databases">
        <title>Complete sequence of Frankia sp. EuI1c.</title>
        <authorList>
            <consortium name="US DOE Joint Genome Institute"/>
            <person name="Lucas S."/>
            <person name="Copeland A."/>
            <person name="Lapidus A."/>
            <person name="Cheng J.-F."/>
            <person name="Bruce D."/>
            <person name="Goodwin L."/>
            <person name="Pitluck S."/>
            <person name="Chertkov O."/>
            <person name="Detter J.C."/>
            <person name="Han C."/>
            <person name="Tapia R."/>
            <person name="Land M."/>
            <person name="Hauser L."/>
            <person name="Jeffries C."/>
            <person name="Kyrpides N."/>
            <person name="Ivanova N."/>
            <person name="Mikhailova N."/>
            <person name="Beauchemin N."/>
            <person name="Sen A."/>
            <person name="Sur S.A."/>
            <person name="Gtari M."/>
            <person name="Wall L."/>
            <person name="Tisa L."/>
            <person name="Woyke T."/>
        </authorList>
    </citation>
    <scope>NUCLEOTIDE SEQUENCE [LARGE SCALE GENOMIC DNA]</scope>
    <source>
        <strain evidence="3">DSM 45817 / CECT 9037 / EuI1c</strain>
    </source>
</reference>
<feature type="chain" id="PRO_5003171998" description="ATP/GTP-binding protein" evidence="1">
    <location>
        <begin position="28"/>
        <end position="311"/>
    </location>
</feature>
<dbReference type="RefSeq" id="WP_013422085.1">
    <property type="nucleotide sequence ID" value="NC_014666.1"/>
</dbReference>
<dbReference type="STRING" id="298654.FraEuI1c_0886"/>
<dbReference type="KEGG" id="fri:FraEuI1c_0886"/>
<dbReference type="HOGENOM" id="CLU_071262_0_0_11"/>
<proteinExistence type="predicted"/>
<name>E3IWC2_PSEI1</name>
<keyword evidence="3" id="KW-1185">Reference proteome</keyword>
<organism evidence="2 3">
    <name type="scientific">Pseudofrankia inefficax (strain DSM 45817 / CECT 9037 / DDB 130130 / EuI1c)</name>
    <name type="common">Frankia inefficax</name>
    <dbReference type="NCBI Taxonomy" id="298654"/>
    <lineage>
        <taxon>Bacteria</taxon>
        <taxon>Bacillati</taxon>
        <taxon>Actinomycetota</taxon>
        <taxon>Actinomycetes</taxon>
        <taxon>Frankiales</taxon>
        <taxon>Frankiaceae</taxon>
        <taxon>Pseudofrankia</taxon>
    </lineage>
</organism>
<dbReference type="eggNOG" id="COG2132">
    <property type="taxonomic scope" value="Bacteria"/>
</dbReference>
<accession>E3IWC2</accession>